<dbReference type="InterPro" id="IPR013087">
    <property type="entry name" value="Znf_C2H2_type"/>
</dbReference>
<evidence type="ECO:0000313" key="6">
    <source>
        <dbReference type="EMBL" id="VDM47217.1"/>
    </source>
</evidence>
<evidence type="ECO:0000256" key="3">
    <source>
        <dbReference type="ARBA" id="ARBA00022771"/>
    </source>
</evidence>
<keyword evidence="2" id="KW-0677">Repeat</keyword>
<gene>
    <name evidence="6" type="ORF">TCNE_LOCUS15896</name>
</gene>
<dbReference type="GO" id="GO:0008270">
    <property type="term" value="F:zinc ion binding"/>
    <property type="evidence" value="ECO:0007669"/>
    <property type="project" value="UniProtKB-KW"/>
</dbReference>
<evidence type="ECO:0000259" key="5">
    <source>
        <dbReference type="PROSITE" id="PS00028"/>
    </source>
</evidence>
<evidence type="ECO:0000256" key="2">
    <source>
        <dbReference type="ARBA" id="ARBA00022737"/>
    </source>
</evidence>
<dbReference type="Proteomes" id="UP000050794">
    <property type="component" value="Unassembled WGS sequence"/>
</dbReference>
<dbReference type="SMART" id="SM00355">
    <property type="entry name" value="ZnF_C2H2"/>
    <property type="match status" value="3"/>
</dbReference>
<keyword evidence="4" id="KW-0862">Zinc</keyword>
<evidence type="ECO:0000313" key="7">
    <source>
        <dbReference type="Proteomes" id="UP000050794"/>
    </source>
</evidence>
<dbReference type="PROSITE" id="PS00028">
    <property type="entry name" value="ZINC_FINGER_C2H2_1"/>
    <property type="match status" value="2"/>
</dbReference>
<dbReference type="InterPro" id="IPR050688">
    <property type="entry name" value="Zinc_finger/UBP_domain"/>
</dbReference>
<evidence type="ECO:0000313" key="8">
    <source>
        <dbReference type="WBParaSite" id="TCNE_0001589701-mRNA-1"/>
    </source>
</evidence>
<feature type="domain" description="C2H2-type" evidence="5">
    <location>
        <begin position="497"/>
        <end position="518"/>
    </location>
</feature>
<organism evidence="7 8">
    <name type="scientific">Toxocara canis</name>
    <name type="common">Canine roundworm</name>
    <dbReference type="NCBI Taxonomy" id="6265"/>
    <lineage>
        <taxon>Eukaryota</taxon>
        <taxon>Metazoa</taxon>
        <taxon>Ecdysozoa</taxon>
        <taxon>Nematoda</taxon>
        <taxon>Chromadorea</taxon>
        <taxon>Rhabditida</taxon>
        <taxon>Spirurina</taxon>
        <taxon>Ascaridomorpha</taxon>
        <taxon>Ascaridoidea</taxon>
        <taxon>Toxocaridae</taxon>
        <taxon>Toxocara</taxon>
    </lineage>
</organism>
<evidence type="ECO:0000256" key="1">
    <source>
        <dbReference type="ARBA" id="ARBA00022723"/>
    </source>
</evidence>
<dbReference type="PANTHER" id="PTHR24403:SF110">
    <property type="entry name" value="C2H2-TYPE DOMAIN-CONTAINING PROTEIN-RELATED"/>
    <property type="match status" value="1"/>
</dbReference>
<feature type="domain" description="C2H2-type" evidence="5">
    <location>
        <begin position="267"/>
        <end position="288"/>
    </location>
</feature>
<sequence length="604" mass="69548">MIILFEDVDEAIGNVKQVAIKRKKRKQGRHIAVDRQEEVAIICEHPSHMLILEEKAGMVNSEAALNKLRACLNDVMKEGNNSERALLDVLLSAINIEAKRDPSAVRKLIEQKQLLIPKTISCPPSQVVDLVVEYDPDMPLSALVSMLSEDEMDTSKPEKRIRSTVKQSSSALHMTELLAEIGCGLVQEFAFGDIIHKRNLPTMRGETETYEEVITQLKPVWEKLVKKNEPYKLKQYVCGECSFKSESRTVLAVHTQMPHFIAGKYQCAVCPEYFTNWNMIALHYAKEHELLASKVDPVPHNPCPCCDDDFMYKEQRDVHLKTCQKRKRPVMMLRVPEDLSAVNSWLWERPTIEHVSLEIPSVQRKQQRQVSIQKFPRSYAQLIKILNFFAIQSKRPHAQLSRGENWKEGKSEQQSATFIGGPLNAQQQAVLIVQQVYLFGALLQFLFLELHCFLWLCTGENFKSDSRDKGTEIVGDFQLLWEFHVNAMLSEGATLSCSRCRSKFWTKNGLERHLLMDHGIITSTMLRKAQNRQDGGRCRLCGQVFIFRQLTQYLSEFFEMWRDFVEYNRLWLIFCSMAGCQCRVSRYVHLQVCIKGAAKMEARL</sequence>
<keyword evidence="7" id="KW-1185">Reference proteome</keyword>
<dbReference type="EMBL" id="UYWY01023178">
    <property type="protein sequence ID" value="VDM47217.1"/>
    <property type="molecule type" value="Genomic_DNA"/>
</dbReference>
<reference evidence="8" key="1">
    <citation type="submission" date="2016-06" db="UniProtKB">
        <authorList>
            <consortium name="WormBaseParasite"/>
        </authorList>
    </citation>
    <scope>IDENTIFICATION</scope>
</reference>
<name>A0A183V576_TOXCA</name>
<proteinExistence type="predicted"/>
<evidence type="ECO:0000256" key="4">
    <source>
        <dbReference type="ARBA" id="ARBA00022833"/>
    </source>
</evidence>
<dbReference type="PANTHER" id="PTHR24403">
    <property type="entry name" value="ZINC FINGER PROTEIN"/>
    <property type="match status" value="1"/>
</dbReference>
<protein>
    <submittedName>
        <fullName evidence="8">C2H2-type domain-containing protein</fullName>
    </submittedName>
</protein>
<keyword evidence="1" id="KW-0479">Metal-binding</keyword>
<keyword evidence="3" id="KW-0863">Zinc-finger</keyword>
<reference evidence="6 7" key="2">
    <citation type="submission" date="2018-11" db="EMBL/GenBank/DDBJ databases">
        <authorList>
            <consortium name="Pathogen Informatics"/>
        </authorList>
    </citation>
    <scope>NUCLEOTIDE SEQUENCE [LARGE SCALE GENOMIC DNA]</scope>
</reference>
<dbReference type="GO" id="GO:0045944">
    <property type="term" value="P:positive regulation of transcription by RNA polymerase II"/>
    <property type="evidence" value="ECO:0007669"/>
    <property type="project" value="TreeGrafter"/>
</dbReference>
<accession>A0A183V576</accession>
<dbReference type="AlphaFoldDB" id="A0A183V576"/>
<dbReference type="GO" id="GO:0005634">
    <property type="term" value="C:nucleus"/>
    <property type="evidence" value="ECO:0007669"/>
    <property type="project" value="TreeGrafter"/>
</dbReference>
<dbReference type="WBParaSite" id="TCNE_0001589701-mRNA-1">
    <property type="protein sequence ID" value="TCNE_0001589701-mRNA-1"/>
    <property type="gene ID" value="TCNE_0001589701"/>
</dbReference>